<comment type="subcellular location">
    <subcellularLocation>
        <location evidence="1">Cell inner membrane</location>
        <topology evidence="1">Multi-pass membrane protein</topology>
    </subcellularLocation>
</comment>
<comment type="caution">
    <text evidence="13">The sequence shown here is derived from an EMBL/GenBank/DDBJ whole genome shotgun (WGS) entry which is preliminary data.</text>
</comment>
<dbReference type="GO" id="GO:0005886">
    <property type="term" value="C:plasma membrane"/>
    <property type="evidence" value="ECO:0007669"/>
    <property type="project" value="UniProtKB-SubCell"/>
</dbReference>
<feature type="domain" description="HAMP" evidence="12">
    <location>
        <begin position="290"/>
        <end position="343"/>
    </location>
</feature>
<dbReference type="Pfam" id="PF00672">
    <property type="entry name" value="HAMP"/>
    <property type="match status" value="1"/>
</dbReference>
<dbReference type="PRINTS" id="PR00260">
    <property type="entry name" value="CHEMTRNSDUCR"/>
</dbReference>
<evidence type="ECO:0000256" key="4">
    <source>
        <dbReference type="ARBA" id="ARBA00022989"/>
    </source>
</evidence>
<name>A0A839INZ5_9GAMM</name>
<keyword evidence="14" id="KW-1185">Reference proteome</keyword>
<dbReference type="GO" id="GO:0007165">
    <property type="term" value="P:signal transduction"/>
    <property type="evidence" value="ECO:0007669"/>
    <property type="project" value="UniProtKB-KW"/>
</dbReference>
<keyword evidence="3 9" id="KW-0812">Transmembrane</keyword>
<feature type="domain" description="Methyl-accepting transducer" evidence="10">
    <location>
        <begin position="348"/>
        <end position="584"/>
    </location>
</feature>
<dbReference type="InterPro" id="IPR000727">
    <property type="entry name" value="T_SNARE_dom"/>
</dbReference>
<feature type="transmembrane region" description="Helical" evidence="9">
    <location>
        <begin position="7"/>
        <end position="29"/>
    </location>
</feature>
<dbReference type="InterPro" id="IPR004089">
    <property type="entry name" value="MCPsignal_dom"/>
</dbReference>
<gene>
    <name evidence="13" type="ORF">H4O21_06160</name>
</gene>
<dbReference type="FunFam" id="1.10.287.950:FF:000001">
    <property type="entry name" value="Methyl-accepting chemotaxis sensory transducer"/>
    <property type="match status" value="1"/>
</dbReference>
<evidence type="ECO:0000259" key="10">
    <source>
        <dbReference type="PROSITE" id="PS50111"/>
    </source>
</evidence>
<comment type="similarity">
    <text evidence="7">Belongs to the methyl-accepting chemotaxis (MCP) protein family.</text>
</comment>
<dbReference type="InterPro" id="IPR032255">
    <property type="entry name" value="HBM"/>
</dbReference>
<dbReference type="PROSITE" id="PS50192">
    <property type="entry name" value="T_SNARE"/>
    <property type="match status" value="1"/>
</dbReference>
<dbReference type="CDD" id="cd11386">
    <property type="entry name" value="MCP_signal"/>
    <property type="match status" value="1"/>
</dbReference>
<evidence type="ECO:0000256" key="5">
    <source>
        <dbReference type="ARBA" id="ARBA00023136"/>
    </source>
</evidence>
<dbReference type="AlphaFoldDB" id="A0A839INZ5"/>
<dbReference type="Proteomes" id="UP000565262">
    <property type="component" value="Unassembled WGS sequence"/>
</dbReference>
<evidence type="ECO:0000256" key="1">
    <source>
        <dbReference type="ARBA" id="ARBA00004429"/>
    </source>
</evidence>
<dbReference type="CDD" id="cd06225">
    <property type="entry name" value="HAMP"/>
    <property type="match status" value="1"/>
</dbReference>
<dbReference type="EMBL" id="JACJFM010000005">
    <property type="protein sequence ID" value="MBB1486187.1"/>
    <property type="molecule type" value="Genomic_DNA"/>
</dbReference>
<organism evidence="13 14">
    <name type="scientific">Oceanospirillum sediminis</name>
    <dbReference type="NCBI Taxonomy" id="2760088"/>
    <lineage>
        <taxon>Bacteria</taxon>
        <taxon>Pseudomonadati</taxon>
        <taxon>Pseudomonadota</taxon>
        <taxon>Gammaproteobacteria</taxon>
        <taxon>Oceanospirillales</taxon>
        <taxon>Oceanospirillaceae</taxon>
        <taxon>Oceanospirillum</taxon>
    </lineage>
</organism>
<proteinExistence type="inferred from homology"/>
<dbReference type="SMART" id="SM00304">
    <property type="entry name" value="HAMP"/>
    <property type="match status" value="1"/>
</dbReference>
<dbReference type="SMART" id="SM00283">
    <property type="entry name" value="MA"/>
    <property type="match status" value="1"/>
</dbReference>
<dbReference type="Pfam" id="PF00015">
    <property type="entry name" value="MCPsignal"/>
    <property type="match status" value="1"/>
</dbReference>
<dbReference type="InterPro" id="IPR003660">
    <property type="entry name" value="HAMP_dom"/>
</dbReference>
<reference evidence="13 14" key="1">
    <citation type="submission" date="2020-08" db="EMBL/GenBank/DDBJ databases">
        <title>Oceanospirillum sp. nov. isolated from marine sediment.</title>
        <authorList>
            <person name="Ji X."/>
        </authorList>
    </citation>
    <scope>NUCLEOTIDE SEQUENCE [LARGE SCALE GENOMIC DNA]</scope>
    <source>
        <strain evidence="13 14">D5</strain>
    </source>
</reference>
<evidence type="ECO:0000313" key="14">
    <source>
        <dbReference type="Proteomes" id="UP000565262"/>
    </source>
</evidence>
<keyword evidence="6 8" id="KW-0807">Transducer</keyword>
<dbReference type="GO" id="GO:0004888">
    <property type="term" value="F:transmembrane signaling receptor activity"/>
    <property type="evidence" value="ECO:0007669"/>
    <property type="project" value="InterPro"/>
</dbReference>
<dbReference type="PROSITE" id="PS50111">
    <property type="entry name" value="CHEMOTAXIS_TRANSDUC_2"/>
    <property type="match status" value="1"/>
</dbReference>
<protein>
    <submittedName>
        <fullName evidence="13">Methyl-accepting chemotaxis protein</fullName>
    </submittedName>
</protein>
<keyword evidence="4 9" id="KW-1133">Transmembrane helix</keyword>
<dbReference type="PANTHER" id="PTHR32089">
    <property type="entry name" value="METHYL-ACCEPTING CHEMOTAXIS PROTEIN MCPB"/>
    <property type="match status" value="1"/>
</dbReference>
<dbReference type="PANTHER" id="PTHR32089:SF119">
    <property type="entry name" value="METHYL-ACCEPTING CHEMOTAXIS PROTEIN CTPL"/>
    <property type="match status" value="1"/>
</dbReference>
<keyword evidence="2" id="KW-0997">Cell inner membrane</keyword>
<evidence type="ECO:0000256" key="7">
    <source>
        <dbReference type="ARBA" id="ARBA00029447"/>
    </source>
</evidence>
<keyword evidence="5 9" id="KW-0472">Membrane</keyword>
<dbReference type="PROSITE" id="PS50885">
    <property type="entry name" value="HAMP"/>
    <property type="match status" value="1"/>
</dbReference>
<dbReference type="SMART" id="SM01358">
    <property type="entry name" value="HBM"/>
    <property type="match status" value="1"/>
</dbReference>
<evidence type="ECO:0000256" key="2">
    <source>
        <dbReference type="ARBA" id="ARBA00022519"/>
    </source>
</evidence>
<dbReference type="RefSeq" id="WP_182807966.1">
    <property type="nucleotide sequence ID" value="NZ_JACJFM010000005.1"/>
</dbReference>
<evidence type="ECO:0000259" key="12">
    <source>
        <dbReference type="PROSITE" id="PS50885"/>
    </source>
</evidence>
<dbReference type="InterPro" id="IPR004090">
    <property type="entry name" value="Chemotax_Me-accpt_rcpt"/>
</dbReference>
<dbReference type="SUPFAM" id="SSF58104">
    <property type="entry name" value="Methyl-accepting chemotaxis protein (MCP) signaling domain"/>
    <property type="match status" value="1"/>
</dbReference>
<accession>A0A839INZ5</accession>
<evidence type="ECO:0000259" key="11">
    <source>
        <dbReference type="PROSITE" id="PS50192"/>
    </source>
</evidence>
<evidence type="ECO:0000256" key="6">
    <source>
        <dbReference type="ARBA" id="ARBA00023224"/>
    </source>
</evidence>
<keyword evidence="2" id="KW-1003">Cell membrane</keyword>
<dbReference type="GO" id="GO:0006935">
    <property type="term" value="P:chemotaxis"/>
    <property type="evidence" value="ECO:0007669"/>
    <property type="project" value="InterPro"/>
</dbReference>
<evidence type="ECO:0000256" key="8">
    <source>
        <dbReference type="PROSITE-ProRule" id="PRU00284"/>
    </source>
</evidence>
<evidence type="ECO:0000256" key="9">
    <source>
        <dbReference type="SAM" id="Phobius"/>
    </source>
</evidence>
<evidence type="ECO:0000256" key="3">
    <source>
        <dbReference type="ARBA" id="ARBA00022692"/>
    </source>
</evidence>
<feature type="domain" description="T-SNARE coiled-coil homology" evidence="11">
    <location>
        <begin position="545"/>
        <end position="597"/>
    </location>
</feature>
<dbReference type="Gene3D" id="1.10.287.950">
    <property type="entry name" value="Methyl-accepting chemotaxis protein"/>
    <property type="match status" value="1"/>
</dbReference>
<evidence type="ECO:0000313" key="13">
    <source>
        <dbReference type="EMBL" id="MBB1486187.1"/>
    </source>
</evidence>
<sequence length="620" mass="69244">MLIKHKLMTNALIAVCSLGIMYLLFIFTLETVKELNKGKVLALQMETDMLQLRREEKDFLARSELEYVERFDQKTVQMLQNQDQLIALLRTQGESTEQLEQLKVVTQRYQQSFHNVTDVTVLMGLDHTSGLRGELRAAVHQLEQALKSVRADEIMITMLQLRRAEKDFMLRSNVKYLKKFDGLHSSMLRQLEYLVSSGAADRELIELAELYGTRFREYADQAKALGLDSQQGLLLEMRKTVRSTEEMLEALFTSVNTILEARIQQSQWLSSLLFVGMLILCSALSWRIGRSVFRSIDNIQGAVRRIHETHDLSLRMKDKGNDEIAGIARSLNMMLAGFQDVISRVNMAVDTMNSSTKALSDNAAKTVDDIERQKEETSMVNHAITEMVGTIEEIARNTEKTAHKAINTHAYALEGQKQVQLAIEKIHTLSDQLESSVSTVEQLSRESEIIGSVLNVIQEIAEQTNLLALNAAIEAARAGEQGRGFAVVADEVRTLAGRTQEATVEISGIISSLQQKTMGIVELMDECREKGGDSRQQASGAEAVLKAITEDVTEISDMASQVASAIEQQSSAANEISRNISTIRQITDQTATTVHQNREASQKIDDQAQSLRDAVSVFST</sequence>